<evidence type="ECO:0008006" key="3">
    <source>
        <dbReference type="Google" id="ProtNLM"/>
    </source>
</evidence>
<name>A0A7X0PGZ4_9BURK</name>
<dbReference type="Gene3D" id="3.40.630.10">
    <property type="entry name" value="Zn peptidases"/>
    <property type="match status" value="1"/>
</dbReference>
<dbReference type="CDD" id="cd06233">
    <property type="entry name" value="M14-like"/>
    <property type="match status" value="1"/>
</dbReference>
<sequence>MLPTPTYMAARERLRHGAAQLRLPVHAHELPGHRGAQGEALGMDTVLCGPADADRLVVVTSGVHGVEGLCGSAVQAALLHDPDLQDRLHQGRVALLLVHAVNPHGFSYQRRVNEDGVDLNRNFLDFSQPLPANAGYAALHGLLLPPQWPPGPDNRAALDGQADWLRTTMRGQASHADGLFFTGLRPAWSNTTLRAVLREQGRARHRISWIDIHSGLGPFGHGEKIFAGRGQPGELERARACWGADVFSPQQGQSVSQALQGTAASAIYDECAGATVDCMALEFGTVPAADMLDALRADHWLALHPDAAPALAAQVRHAMFNAFCSENPLWQGMVLGQARTAVVQAVAALAA</sequence>
<organism evidence="1 2">
    <name type="scientific">Acidovorax soli</name>
    <dbReference type="NCBI Taxonomy" id="592050"/>
    <lineage>
        <taxon>Bacteria</taxon>
        <taxon>Pseudomonadati</taxon>
        <taxon>Pseudomonadota</taxon>
        <taxon>Betaproteobacteria</taxon>
        <taxon>Burkholderiales</taxon>
        <taxon>Comamonadaceae</taxon>
        <taxon>Acidovorax</taxon>
    </lineage>
</organism>
<proteinExistence type="predicted"/>
<protein>
    <recommendedName>
        <fullName evidence="3">Zinc carboxypeptidase</fullName>
    </recommendedName>
</protein>
<reference evidence="1 2" key="1">
    <citation type="submission" date="2020-08" db="EMBL/GenBank/DDBJ databases">
        <title>Functional genomics of gut bacteria from endangered species of beetles.</title>
        <authorList>
            <person name="Carlos-Shanley C."/>
        </authorList>
    </citation>
    <scope>NUCLEOTIDE SEQUENCE [LARGE SCALE GENOMIC DNA]</scope>
    <source>
        <strain evidence="1 2">S00198</strain>
    </source>
</reference>
<dbReference type="Pfam" id="PF10994">
    <property type="entry name" value="DUF2817"/>
    <property type="match status" value="1"/>
</dbReference>
<accession>A0A7X0PGZ4</accession>
<comment type="caution">
    <text evidence="1">The sequence shown here is derived from an EMBL/GenBank/DDBJ whole genome shotgun (WGS) entry which is preliminary data.</text>
</comment>
<keyword evidence="2" id="KW-1185">Reference proteome</keyword>
<dbReference type="Proteomes" id="UP000575083">
    <property type="component" value="Unassembled WGS sequence"/>
</dbReference>
<dbReference type="InterPro" id="IPR021259">
    <property type="entry name" value="DUF2817"/>
</dbReference>
<dbReference type="AlphaFoldDB" id="A0A7X0PGZ4"/>
<dbReference type="RefSeq" id="WP_184861101.1">
    <property type="nucleotide sequence ID" value="NZ_JACHLK010000009.1"/>
</dbReference>
<dbReference type="SUPFAM" id="SSF53187">
    <property type="entry name" value="Zn-dependent exopeptidases"/>
    <property type="match status" value="1"/>
</dbReference>
<evidence type="ECO:0000313" key="1">
    <source>
        <dbReference type="EMBL" id="MBB6561760.1"/>
    </source>
</evidence>
<dbReference type="EMBL" id="JACHLK010000009">
    <property type="protein sequence ID" value="MBB6561760.1"/>
    <property type="molecule type" value="Genomic_DNA"/>
</dbReference>
<evidence type="ECO:0000313" key="2">
    <source>
        <dbReference type="Proteomes" id="UP000575083"/>
    </source>
</evidence>
<gene>
    <name evidence="1" type="ORF">HNP48_004454</name>
</gene>